<keyword evidence="4" id="KW-0807">Transducer</keyword>
<comment type="similarity">
    <text evidence="1">Belongs to the WD repeat G protein beta family.</text>
</comment>
<proteinExistence type="inferred from homology"/>
<keyword evidence="8" id="KW-1185">Reference proteome</keyword>
<dbReference type="STRING" id="984487.A0A1E4SB05"/>
<evidence type="ECO:0000256" key="6">
    <source>
        <dbReference type="SAM" id="MobiDB-lite"/>
    </source>
</evidence>
<dbReference type="PANTHER" id="PTHR19850">
    <property type="entry name" value="GUANINE NUCLEOTIDE-BINDING PROTEIN BETA G PROTEIN BETA"/>
    <property type="match status" value="1"/>
</dbReference>
<dbReference type="Proteomes" id="UP000094285">
    <property type="component" value="Unassembled WGS sequence"/>
</dbReference>
<dbReference type="Pfam" id="PF25391">
    <property type="entry name" value="WD40_Gbeta"/>
    <property type="match status" value="1"/>
</dbReference>
<evidence type="ECO:0000256" key="1">
    <source>
        <dbReference type="ARBA" id="ARBA00009768"/>
    </source>
</evidence>
<dbReference type="InterPro" id="IPR020472">
    <property type="entry name" value="WD40_PAC1"/>
</dbReference>
<dbReference type="CDD" id="cd00200">
    <property type="entry name" value="WD40"/>
    <property type="match status" value="1"/>
</dbReference>
<dbReference type="PRINTS" id="PR00319">
    <property type="entry name" value="GPROTEINB"/>
</dbReference>
<dbReference type="RefSeq" id="XP_020061780.1">
    <property type="nucleotide sequence ID" value="XM_020210739.1"/>
</dbReference>
<gene>
    <name evidence="7" type="ORF">CANTADRAFT_57872</name>
</gene>
<dbReference type="EMBL" id="KV453918">
    <property type="protein sequence ID" value="ODV76658.1"/>
    <property type="molecule type" value="Genomic_DNA"/>
</dbReference>
<dbReference type="GO" id="GO:0007165">
    <property type="term" value="P:signal transduction"/>
    <property type="evidence" value="ECO:0007669"/>
    <property type="project" value="UniProtKB-KW"/>
</dbReference>
<evidence type="ECO:0000256" key="5">
    <source>
        <dbReference type="PROSITE-ProRule" id="PRU00221"/>
    </source>
</evidence>
<dbReference type="InterPro" id="IPR016346">
    <property type="entry name" value="G-protein_beta_1-5"/>
</dbReference>
<protein>
    <submittedName>
        <fullName evidence="7">Guanine nucleotide-binding protein, beta subunit</fullName>
    </submittedName>
</protein>
<evidence type="ECO:0000313" key="8">
    <source>
        <dbReference type="Proteomes" id="UP000094285"/>
    </source>
</evidence>
<dbReference type="InterPro" id="IPR019775">
    <property type="entry name" value="WD40_repeat_CS"/>
</dbReference>
<evidence type="ECO:0000256" key="4">
    <source>
        <dbReference type="ARBA" id="ARBA00023224"/>
    </source>
</evidence>
<feature type="repeat" description="WD" evidence="5">
    <location>
        <begin position="154"/>
        <end position="194"/>
    </location>
</feature>
<evidence type="ECO:0000256" key="2">
    <source>
        <dbReference type="ARBA" id="ARBA00022574"/>
    </source>
</evidence>
<name>A0A1E4SB05_9ASCO</name>
<feature type="repeat" description="WD" evidence="5">
    <location>
        <begin position="64"/>
        <end position="96"/>
    </location>
</feature>
<sequence length="382" mass="41862">ITSPPRQMADLDSRIAHARHQARQLYHSLEVMQLKVQDATLAQVARDVASIPRNYSNLELYNTLKGHHTKVAQVQWSRDSASLLTASQDGNMLLWDAVTGFKRLVIRLNNPWVLTCAIAPAGHLAASGGLDNACTIYRVPSHAPYTTTGYETIFKGHTAYVSACEFVNDVSVLTASGDMSCALWDIHKEAKVRDFHDHLGDVLSLNYGYESGVFISGASDGMAKVWDPRLKGPTRSFAVSQSDVTSLASFPDGNCFVSGSDDGMVRWFDLRTDCVISSYSMSAHFSDKSPTLQQSDKNSVYSSPSHEFDNPGIISLDFSKSGRLLYVCYSDFGCMIWDTLKNDIIGTVGNDHMGKINQVNVSPDGIAVATASWDSTIKVWSV</sequence>
<dbReference type="AlphaFoldDB" id="A0A1E4SB05"/>
<dbReference type="InterPro" id="IPR001680">
    <property type="entry name" value="WD40_rpt"/>
</dbReference>
<dbReference type="GeneID" id="30984875"/>
<dbReference type="Gene3D" id="2.130.10.10">
    <property type="entry name" value="YVTN repeat-like/Quinoprotein amine dehydrogenase"/>
    <property type="match status" value="1"/>
</dbReference>
<dbReference type="OrthoDB" id="10255630at2759"/>
<dbReference type="InterPro" id="IPR001632">
    <property type="entry name" value="WD40_G-protein_beta-like"/>
</dbReference>
<reference evidence="8" key="1">
    <citation type="submission" date="2016-05" db="EMBL/GenBank/DDBJ databases">
        <title>Comparative genomics of biotechnologically important yeasts.</title>
        <authorList>
            <consortium name="DOE Joint Genome Institute"/>
            <person name="Riley R."/>
            <person name="Haridas S."/>
            <person name="Wolfe K.H."/>
            <person name="Lopes M.R."/>
            <person name="Hittinger C.T."/>
            <person name="Goker M."/>
            <person name="Salamov A."/>
            <person name="Wisecaver J."/>
            <person name="Long T.M."/>
            <person name="Aerts A.L."/>
            <person name="Barry K."/>
            <person name="Choi C."/>
            <person name="Clum A."/>
            <person name="Coughlan A.Y."/>
            <person name="Deshpande S."/>
            <person name="Douglass A.P."/>
            <person name="Hanson S.J."/>
            <person name="Klenk H.-P."/>
            <person name="Labutti K."/>
            <person name="Lapidus A."/>
            <person name="Lindquist E."/>
            <person name="Lipzen A."/>
            <person name="Meier-Kolthoff J.P."/>
            <person name="Ohm R.A."/>
            <person name="Otillar R.P."/>
            <person name="Pangilinan J."/>
            <person name="Peng Y."/>
            <person name="Rokas A."/>
            <person name="Rosa C.A."/>
            <person name="Scheuner C."/>
            <person name="Sibirny A.A."/>
            <person name="Slot J.C."/>
            <person name="Stielow J.B."/>
            <person name="Sun H."/>
            <person name="Kurtzman C.P."/>
            <person name="Blackwell M."/>
            <person name="Grigoriev I.V."/>
            <person name="Jeffries T.W."/>
        </authorList>
    </citation>
    <scope>NUCLEOTIDE SEQUENCE [LARGE SCALE GENOMIC DNA]</scope>
    <source>
        <strain evidence="8">NRRL Y-17324</strain>
    </source>
</reference>
<feature type="repeat" description="WD" evidence="5">
    <location>
        <begin position="237"/>
        <end position="278"/>
    </location>
</feature>
<feature type="non-terminal residue" evidence="7">
    <location>
        <position position="1"/>
    </location>
</feature>
<feature type="region of interest" description="Disordered" evidence="6">
    <location>
        <begin position="285"/>
        <end position="304"/>
    </location>
</feature>
<feature type="repeat" description="WD" evidence="5">
    <location>
        <begin position="195"/>
        <end position="227"/>
    </location>
</feature>
<evidence type="ECO:0000256" key="3">
    <source>
        <dbReference type="ARBA" id="ARBA00022737"/>
    </source>
</evidence>
<organism evidence="7 8">
    <name type="scientific">Suhomyces tanzawaensis NRRL Y-17324</name>
    <dbReference type="NCBI Taxonomy" id="984487"/>
    <lineage>
        <taxon>Eukaryota</taxon>
        <taxon>Fungi</taxon>
        <taxon>Dikarya</taxon>
        <taxon>Ascomycota</taxon>
        <taxon>Saccharomycotina</taxon>
        <taxon>Pichiomycetes</taxon>
        <taxon>Debaryomycetaceae</taxon>
        <taxon>Suhomyces</taxon>
    </lineage>
</organism>
<feature type="repeat" description="WD" evidence="5">
    <location>
        <begin position="349"/>
        <end position="382"/>
    </location>
</feature>
<dbReference type="PIRSF" id="PIRSF002394">
    <property type="entry name" value="GN-bd_beta"/>
    <property type="match status" value="1"/>
</dbReference>
<dbReference type="PROSITE" id="PS50294">
    <property type="entry name" value="WD_REPEATS_REGION"/>
    <property type="match status" value="3"/>
</dbReference>
<dbReference type="InterPro" id="IPR036322">
    <property type="entry name" value="WD40_repeat_dom_sf"/>
</dbReference>
<accession>A0A1E4SB05</accession>
<dbReference type="PRINTS" id="PR00320">
    <property type="entry name" value="GPROTEINBRPT"/>
</dbReference>
<dbReference type="InterPro" id="IPR015943">
    <property type="entry name" value="WD40/YVTN_repeat-like_dom_sf"/>
</dbReference>
<keyword evidence="3" id="KW-0677">Repeat</keyword>
<dbReference type="SMART" id="SM00320">
    <property type="entry name" value="WD40"/>
    <property type="match status" value="7"/>
</dbReference>
<dbReference type="Pfam" id="PF00400">
    <property type="entry name" value="WD40"/>
    <property type="match status" value="2"/>
</dbReference>
<dbReference type="PROSITE" id="PS50082">
    <property type="entry name" value="WD_REPEATS_2"/>
    <property type="match status" value="5"/>
</dbReference>
<keyword evidence="2 5" id="KW-0853">WD repeat</keyword>
<evidence type="ECO:0000313" key="7">
    <source>
        <dbReference type="EMBL" id="ODV76658.1"/>
    </source>
</evidence>
<dbReference type="SUPFAM" id="SSF50978">
    <property type="entry name" value="WD40 repeat-like"/>
    <property type="match status" value="1"/>
</dbReference>
<dbReference type="PROSITE" id="PS00678">
    <property type="entry name" value="WD_REPEATS_1"/>
    <property type="match status" value="1"/>
</dbReference>